<feature type="region of interest" description="Disordered" evidence="1">
    <location>
        <begin position="316"/>
        <end position="341"/>
    </location>
</feature>
<dbReference type="GO" id="GO:0032259">
    <property type="term" value="P:methylation"/>
    <property type="evidence" value="ECO:0007669"/>
    <property type="project" value="UniProtKB-KW"/>
</dbReference>
<dbReference type="PANTHER" id="PTHR45036:SF1">
    <property type="entry name" value="METHYLTRANSFERASE LIKE 7A"/>
    <property type="match status" value="1"/>
</dbReference>
<dbReference type="Proteomes" id="UP000092993">
    <property type="component" value="Unassembled WGS sequence"/>
</dbReference>
<dbReference type="InterPro" id="IPR052356">
    <property type="entry name" value="Thiol_S-MT"/>
</dbReference>
<dbReference type="AlphaFoldDB" id="A0A1C7M7E7"/>
<keyword evidence="2" id="KW-0489">Methyltransferase</keyword>
<dbReference type="EMBL" id="LUGG01000007">
    <property type="protein sequence ID" value="OBZ72762.1"/>
    <property type="molecule type" value="Genomic_DNA"/>
</dbReference>
<evidence type="ECO:0000313" key="2">
    <source>
        <dbReference type="EMBL" id="OBZ72762.1"/>
    </source>
</evidence>
<dbReference type="OrthoDB" id="540004at2759"/>
<dbReference type="InterPro" id="IPR029063">
    <property type="entry name" value="SAM-dependent_MTases_sf"/>
</dbReference>
<protein>
    <submittedName>
        <fullName evidence="2">Methyltransferase-like protein 7B</fullName>
    </submittedName>
</protein>
<keyword evidence="3" id="KW-1185">Reference proteome</keyword>
<proteinExistence type="predicted"/>
<organism evidence="2 3">
    <name type="scientific">Grifola frondosa</name>
    <name type="common">Maitake</name>
    <name type="synonym">Polyporus frondosus</name>
    <dbReference type="NCBI Taxonomy" id="5627"/>
    <lineage>
        <taxon>Eukaryota</taxon>
        <taxon>Fungi</taxon>
        <taxon>Dikarya</taxon>
        <taxon>Basidiomycota</taxon>
        <taxon>Agaricomycotina</taxon>
        <taxon>Agaricomycetes</taxon>
        <taxon>Polyporales</taxon>
        <taxon>Grifolaceae</taxon>
        <taxon>Grifola</taxon>
    </lineage>
</organism>
<dbReference type="CDD" id="cd02440">
    <property type="entry name" value="AdoMet_MTases"/>
    <property type="match status" value="1"/>
</dbReference>
<evidence type="ECO:0000313" key="3">
    <source>
        <dbReference type="Proteomes" id="UP000092993"/>
    </source>
</evidence>
<dbReference type="Pfam" id="PF13489">
    <property type="entry name" value="Methyltransf_23"/>
    <property type="match status" value="1"/>
</dbReference>
<gene>
    <name evidence="2" type="primary">METTL7B</name>
    <name evidence="2" type="ORF">A0H81_07081</name>
</gene>
<dbReference type="PANTHER" id="PTHR45036">
    <property type="entry name" value="METHYLTRANSFERASE LIKE 7B"/>
    <property type="match status" value="1"/>
</dbReference>
<dbReference type="SUPFAM" id="SSF53335">
    <property type="entry name" value="S-adenosyl-L-methionine-dependent methyltransferases"/>
    <property type="match status" value="1"/>
</dbReference>
<dbReference type="GO" id="GO:0008168">
    <property type="term" value="F:methyltransferase activity"/>
    <property type="evidence" value="ECO:0007669"/>
    <property type="project" value="UniProtKB-KW"/>
</dbReference>
<evidence type="ECO:0000256" key="1">
    <source>
        <dbReference type="SAM" id="MobiDB-lite"/>
    </source>
</evidence>
<accession>A0A1C7M7E7</accession>
<dbReference type="Gene3D" id="3.40.50.150">
    <property type="entry name" value="Vaccinia Virus protein VP39"/>
    <property type="match status" value="1"/>
</dbReference>
<name>A0A1C7M7E7_GRIFR</name>
<sequence>MSHVWTVFGNGIRESRPVKQGLITTNAKGIVLDIGAGHGHTVLYLDRERVTKYIALEPNHLMHDEIRKLAASKGFTESAGTLTILPYGAEDTALIVSALGEVDSVDTLISILTLCSIPRPEQSLKALVDEVLKPGGQLLFYEHVLSPLDDVAWWQRFWTPLWKTAFDGCCLDRPTHVWVRKMAGWSSGEVWGKEGEDEENLFWHRVGTWTHFFATRLMPRARVFSNPILNPSPVFKASNNPRIADSARKWRLVGQNTRHTNMALWYKQLWSLTGSPFGRIKSMQNIWIVTALGQYCIGGLAQSIANKTIMFPDTLHRTGGERGAEPSAGLQGSAPRGDSVGQKRGVGKGYYLFQMDDTLAPAWTVECFARVVAHVRLRDLEPHGGRGTASTATAICSTSSM</sequence>
<dbReference type="STRING" id="5627.A0A1C7M7E7"/>
<reference evidence="2 3" key="1">
    <citation type="submission" date="2016-03" db="EMBL/GenBank/DDBJ databases">
        <title>Whole genome sequencing of Grifola frondosa 9006-11.</title>
        <authorList>
            <person name="Min B."/>
            <person name="Park H."/>
            <person name="Kim J.-G."/>
            <person name="Cho H."/>
            <person name="Oh Y.-L."/>
            <person name="Kong W.-S."/>
            <person name="Choi I.-G."/>
        </authorList>
    </citation>
    <scope>NUCLEOTIDE SEQUENCE [LARGE SCALE GENOMIC DNA]</scope>
    <source>
        <strain evidence="2 3">9006-11</strain>
    </source>
</reference>
<comment type="caution">
    <text evidence="2">The sequence shown here is derived from an EMBL/GenBank/DDBJ whole genome shotgun (WGS) entry which is preliminary data.</text>
</comment>
<keyword evidence="2" id="KW-0808">Transferase</keyword>